<sequence>MQRYKLTVEYLGSAFRGFQAQPKESGLTVQVELERALQRLVGGENLSRVVVSSRTDAGVHAIANTAHVDLRRTTPHAGHVVRNATNAFLRQRNVPIVVRDVEAVPSTFHARFDAIGREYIYQIHMPKRAFRHAAPGCLPSTLFARNLSWHVEQPLDTDAMAAACTHFLGQHDFTSFRGAKCQAPSPVRHLDTLSIETIAAHAADDLSEDDATTLLHVKAAAPSFLYHMVRNIVGTLVYVGCGRLQPEDVPRIFEARDRCAAPEMAPAHGLYLRRVLYPSHSATNDGKPLMTT</sequence>
<feature type="active site" description="Nucleophile" evidence="4">
    <location>
        <position position="56"/>
    </location>
</feature>
<proteinExistence type="inferred from homology"/>
<feature type="binding site" evidence="5">
    <location>
        <position position="119"/>
    </location>
    <ligand>
        <name>substrate</name>
    </ligand>
</feature>
<organism evidence="8 9">
    <name type="scientific">Achlya hypogyna</name>
    <name type="common">Oomycete</name>
    <name type="synonym">Protoachlya hypogyna</name>
    <dbReference type="NCBI Taxonomy" id="1202772"/>
    <lineage>
        <taxon>Eukaryota</taxon>
        <taxon>Sar</taxon>
        <taxon>Stramenopiles</taxon>
        <taxon>Oomycota</taxon>
        <taxon>Saprolegniomycetes</taxon>
        <taxon>Saprolegniales</taxon>
        <taxon>Achlyaceae</taxon>
        <taxon>Achlya</taxon>
    </lineage>
</organism>
<dbReference type="EMBL" id="JNBR01001536">
    <property type="protein sequence ID" value="OQR86064.1"/>
    <property type="molecule type" value="Genomic_DNA"/>
</dbReference>
<evidence type="ECO:0000256" key="5">
    <source>
        <dbReference type="PIRSR" id="PIRSR001430-2"/>
    </source>
</evidence>
<dbReference type="PANTHER" id="PTHR11142:SF0">
    <property type="entry name" value="TRNA PSEUDOURIDINE SYNTHASE-LIKE 1"/>
    <property type="match status" value="1"/>
</dbReference>
<dbReference type="NCBIfam" id="TIGR00071">
    <property type="entry name" value="hisT_truA"/>
    <property type="match status" value="1"/>
</dbReference>
<dbReference type="EC" id="5.4.99.12" evidence="6"/>
<dbReference type="STRING" id="1202772.A0A1V9YK15"/>
<dbReference type="OrthoDB" id="271910at2759"/>
<dbReference type="GO" id="GO:0003723">
    <property type="term" value="F:RNA binding"/>
    <property type="evidence" value="ECO:0007669"/>
    <property type="project" value="InterPro"/>
</dbReference>
<protein>
    <recommendedName>
        <fullName evidence="6">tRNA pseudouridine synthase</fullName>
        <ecNumber evidence="6">5.4.99.12</ecNumber>
    </recommendedName>
</protein>
<dbReference type="GO" id="GO:0160147">
    <property type="term" value="F:tRNA pseudouridine(38-40) synthase activity"/>
    <property type="evidence" value="ECO:0007669"/>
    <property type="project" value="UniProtKB-EC"/>
</dbReference>
<dbReference type="InterPro" id="IPR020094">
    <property type="entry name" value="TruA/RsuA/RluB/E/F_N"/>
</dbReference>
<keyword evidence="3 6" id="KW-0413">Isomerase</keyword>
<dbReference type="Proteomes" id="UP000243579">
    <property type="component" value="Unassembled WGS sequence"/>
</dbReference>
<evidence type="ECO:0000256" key="1">
    <source>
        <dbReference type="ARBA" id="ARBA00009375"/>
    </source>
</evidence>
<dbReference type="Pfam" id="PF01416">
    <property type="entry name" value="PseudoU_synth_1"/>
    <property type="match status" value="2"/>
</dbReference>
<comment type="catalytic activity">
    <reaction evidence="6">
        <text>uridine(38/39/40) in tRNA = pseudouridine(38/39/40) in tRNA</text>
        <dbReference type="Rhea" id="RHEA:22376"/>
        <dbReference type="Rhea" id="RHEA-COMP:10085"/>
        <dbReference type="Rhea" id="RHEA-COMP:10087"/>
        <dbReference type="ChEBI" id="CHEBI:65314"/>
        <dbReference type="ChEBI" id="CHEBI:65315"/>
        <dbReference type="EC" id="5.4.99.12"/>
    </reaction>
</comment>
<evidence type="ECO:0000256" key="6">
    <source>
        <dbReference type="RuleBase" id="RU003792"/>
    </source>
</evidence>
<dbReference type="GO" id="GO:0031119">
    <property type="term" value="P:tRNA pseudouridine synthesis"/>
    <property type="evidence" value="ECO:0007669"/>
    <property type="project" value="TreeGrafter"/>
</dbReference>
<evidence type="ECO:0000256" key="3">
    <source>
        <dbReference type="ARBA" id="ARBA00023235"/>
    </source>
</evidence>
<accession>A0A1V9YK15</accession>
<feature type="domain" description="Pseudouridine synthase I TruA alpha/beta" evidence="7">
    <location>
        <begin position="163"/>
        <end position="278"/>
    </location>
</feature>
<keyword evidence="9" id="KW-1185">Reference proteome</keyword>
<dbReference type="SUPFAM" id="SSF55120">
    <property type="entry name" value="Pseudouridine synthase"/>
    <property type="match status" value="1"/>
</dbReference>
<dbReference type="Gene3D" id="3.30.70.660">
    <property type="entry name" value="Pseudouridine synthase I, catalytic domain, C-terminal subdomain"/>
    <property type="match status" value="1"/>
</dbReference>
<evidence type="ECO:0000259" key="7">
    <source>
        <dbReference type="Pfam" id="PF01416"/>
    </source>
</evidence>
<dbReference type="Gene3D" id="3.30.70.580">
    <property type="entry name" value="Pseudouridine synthase I, catalytic domain, N-terminal subdomain"/>
    <property type="match status" value="1"/>
</dbReference>
<dbReference type="InterPro" id="IPR020095">
    <property type="entry name" value="PsdUridine_synth_TruA_C"/>
</dbReference>
<dbReference type="AlphaFoldDB" id="A0A1V9YK15"/>
<keyword evidence="2 6" id="KW-0819">tRNA processing</keyword>
<dbReference type="InterPro" id="IPR020097">
    <property type="entry name" value="PsdUridine_synth_TruA_a/b_dom"/>
</dbReference>
<comment type="caution">
    <text evidence="8">The sequence shown here is derived from an EMBL/GenBank/DDBJ whole genome shotgun (WGS) entry which is preliminary data.</text>
</comment>
<feature type="domain" description="Pseudouridine synthase I TruA alpha/beta" evidence="7">
    <location>
        <begin position="8"/>
        <end position="113"/>
    </location>
</feature>
<gene>
    <name evidence="8" type="ORF">ACHHYP_11046</name>
</gene>
<evidence type="ECO:0000256" key="4">
    <source>
        <dbReference type="PIRSR" id="PIRSR001430-1"/>
    </source>
</evidence>
<evidence type="ECO:0000256" key="2">
    <source>
        <dbReference type="ARBA" id="ARBA00022694"/>
    </source>
</evidence>
<comment type="similarity">
    <text evidence="1 6">Belongs to the tRNA pseudouridine synthase TruA family.</text>
</comment>
<name>A0A1V9YK15_ACHHY</name>
<dbReference type="HAMAP" id="MF_00171">
    <property type="entry name" value="TruA"/>
    <property type="match status" value="1"/>
</dbReference>
<dbReference type="PANTHER" id="PTHR11142">
    <property type="entry name" value="PSEUDOURIDYLATE SYNTHASE"/>
    <property type="match status" value="1"/>
</dbReference>
<evidence type="ECO:0000313" key="8">
    <source>
        <dbReference type="EMBL" id="OQR86064.1"/>
    </source>
</evidence>
<dbReference type="InterPro" id="IPR020103">
    <property type="entry name" value="PsdUridine_synth_cat_dom_sf"/>
</dbReference>
<dbReference type="PIRSF" id="PIRSF001430">
    <property type="entry name" value="tRNA_psdUrid_synth"/>
    <property type="match status" value="1"/>
</dbReference>
<reference evidence="8 9" key="1">
    <citation type="journal article" date="2014" name="Genome Biol. Evol.">
        <title>The secreted proteins of Achlya hypogyna and Thraustotheca clavata identify the ancestral oomycete secretome and reveal gene acquisitions by horizontal gene transfer.</title>
        <authorList>
            <person name="Misner I."/>
            <person name="Blouin N."/>
            <person name="Leonard G."/>
            <person name="Richards T.A."/>
            <person name="Lane C.E."/>
        </authorList>
    </citation>
    <scope>NUCLEOTIDE SEQUENCE [LARGE SCALE GENOMIC DNA]</scope>
    <source>
        <strain evidence="8 9">ATCC 48635</strain>
    </source>
</reference>
<dbReference type="CDD" id="cd02570">
    <property type="entry name" value="PseudoU_synth_EcTruA"/>
    <property type="match status" value="1"/>
</dbReference>
<dbReference type="InterPro" id="IPR001406">
    <property type="entry name" value="PsdUridine_synth_TruA"/>
</dbReference>
<evidence type="ECO:0000313" key="9">
    <source>
        <dbReference type="Proteomes" id="UP000243579"/>
    </source>
</evidence>